<evidence type="ECO:0000256" key="1">
    <source>
        <dbReference type="ARBA" id="ARBA00038215"/>
    </source>
</evidence>
<reference evidence="3" key="1">
    <citation type="journal article" date="2020" name="Fungal Divers.">
        <title>Resolving the Mortierellaceae phylogeny through synthesis of multi-gene phylogenetics and phylogenomics.</title>
        <authorList>
            <person name="Vandepol N."/>
            <person name="Liber J."/>
            <person name="Desiro A."/>
            <person name="Na H."/>
            <person name="Kennedy M."/>
            <person name="Barry K."/>
            <person name="Grigoriev I.V."/>
            <person name="Miller A.N."/>
            <person name="O'Donnell K."/>
            <person name="Stajich J.E."/>
            <person name="Bonito G."/>
        </authorList>
    </citation>
    <scope>NUCLEOTIDE SEQUENCE</scope>
    <source>
        <strain evidence="3">NRRL 28262</strain>
    </source>
</reference>
<keyword evidence="4" id="KW-1185">Reference proteome</keyword>
<dbReference type="Proteomes" id="UP001194580">
    <property type="component" value="Unassembled WGS sequence"/>
</dbReference>
<comment type="caution">
    <text evidence="3">The sequence shown here is derived from an EMBL/GenBank/DDBJ whole genome shotgun (WGS) entry which is preliminary data.</text>
</comment>
<dbReference type="Gene3D" id="3.40.710.10">
    <property type="entry name" value="DD-peptidase/beta-lactamase superfamily"/>
    <property type="match status" value="1"/>
</dbReference>
<dbReference type="InterPro" id="IPR012338">
    <property type="entry name" value="Beta-lactam/transpept-like"/>
</dbReference>
<evidence type="ECO:0000313" key="4">
    <source>
        <dbReference type="Proteomes" id="UP001194580"/>
    </source>
</evidence>
<dbReference type="AlphaFoldDB" id="A0AAD4HAZ8"/>
<gene>
    <name evidence="3" type="ORF">BGZ95_000740</name>
</gene>
<organism evidence="3 4">
    <name type="scientific">Linnemannia exigua</name>
    <dbReference type="NCBI Taxonomy" id="604196"/>
    <lineage>
        <taxon>Eukaryota</taxon>
        <taxon>Fungi</taxon>
        <taxon>Fungi incertae sedis</taxon>
        <taxon>Mucoromycota</taxon>
        <taxon>Mortierellomycotina</taxon>
        <taxon>Mortierellomycetes</taxon>
        <taxon>Mortierellales</taxon>
        <taxon>Mortierellaceae</taxon>
        <taxon>Linnemannia</taxon>
    </lineage>
</organism>
<dbReference type="EMBL" id="JAAAIL010000114">
    <property type="protein sequence ID" value="KAG0279607.1"/>
    <property type="molecule type" value="Genomic_DNA"/>
</dbReference>
<evidence type="ECO:0000259" key="2">
    <source>
        <dbReference type="Pfam" id="PF00144"/>
    </source>
</evidence>
<protein>
    <recommendedName>
        <fullName evidence="2">Beta-lactamase-related domain-containing protein</fullName>
    </recommendedName>
</protein>
<dbReference type="SUPFAM" id="SSF56601">
    <property type="entry name" value="beta-lactamase/transpeptidase-like"/>
    <property type="match status" value="1"/>
</dbReference>
<evidence type="ECO:0000313" key="3">
    <source>
        <dbReference type="EMBL" id="KAG0279607.1"/>
    </source>
</evidence>
<dbReference type="Pfam" id="PF00144">
    <property type="entry name" value="Beta-lactamase"/>
    <property type="match status" value="1"/>
</dbReference>
<dbReference type="PANTHER" id="PTHR46825">
    <property type="entry name" value="D-ALANYL-D-ALANINE-CARBOXYPEPTIDASE/ENDOPEPTIDASE AMPH"/>
    <property type="match status" value="1"/>
</dbReference>
<accession>A0AAD4HAZ8</accession>
<dbReference type="InterPro" id="IPR001466">
    <property type="entry name" value="Beta-lactam-related"/>
</dbReference>
<dbReference type="PANTHER" id="PTHR46825:SF15">
    <property type="entry name" value="BETA-LACTAMASE-RELATED DOMAIN-CONTAINING PROTEIN"/>
    <property type="match status" value="1"/>
</dbReference>
<name>A0AAD4HAZ8_9FUNG</name>
<feature type="domain" description="Beta-lactamase-related" evidence="2">
    <location>
        <begin position="22"/>
        <end position="350"/>
    </location>
</feature>
<comment type="similarity">
    <text evidence="1">Belongs to the peptidase S12 family.</text>
</comment>
<sequence length="518" mass="58353">MQIPAGTFPRSTRKDDLSGLKAILEAARIKNGIPGMSVAILHKGEVVFAEGFGKRNEHQPFTEETIAPIQSLTKAFTATAIGQLVAEGKMDWDTTPVNTYLPEFELKDPILTSQLTLDDLLSHRTTLSREMGISWFRSREPRRDLIKRLRHAEIPSKLSKTVNYNNVMYAVAGEAAANVAGIPYEQVVHDKIIEPLALSNTGFSQSVMKKLPNHASPYHANSFEDAQKGVFQENEYDEIYMAVSPAGDIHSNVLDLLRWGKCVMDGGQVNGEQVLDKKNIKTTLTPHNIEATLERRTSDFAITENYGLGWTLDTYKGHNCYGHGGSYPGCKAFLMIFPDDDLVIAQLANISFATLLYNINFYIADMLFDLPFTQDWLFDVAVKDTSEQYKLEEEQRERELPPQIKNRPSVLPREELAGEFENPLFGRVTVTTVNTPRWKGDGNGEKEESELVIQYNNYKSTLEHYHFESFKSVFSDLGEWSPMMVNYQTGSDGHVSGLTMDFDEPQVICFTKAKRPVE</sequence>
<proteinExistence type="inferred from homology"/>
<dbReference type="InterPro" id="IPR050491">
    <property type="entry name" value="AmpC-like"/>
</dbReference>